<name>A0A4D9DRL9_9SAUR</name>
<dbReference type="EMBL" id="QXTE01000319">
    <property type="protein sequence ID" value="TFJ99594.1"/>
    <property type="molecule type" value="Genomic_DNA"/>
</dbReference>
<dbReference type="Proteomes" id="UP000297703">
    <property type="component" value="Unassembled WGS sequence"/>
</dbReference>
<organism evidence="2 3">
    <name type="scientific">Platysternon megacephalum</name>
    <name type="common">big-headed turtle</name>
    <dbReference type="NCBI Taxonomy" id="55544"/>
    <lineage>
        <taxon>Eukaryota</taxon>
        <taxon>Metazoa</taxon>
        <taxon>Chordata</taxon>
        <taxon>Craniata</taxon>
        <taxon>Vertebrata</taxon>
        <taxon>Euteleostomi</taxon>
        <taxon>Archelosauria</taxon>
        <taxon>Testudinata</taxon>
        <taxon>Testudines</taxon>
        <taxon>Cryptodira</taxon>
        <taxon>Durocryptodira</taxon>
        <taxon>Testudinoidea</taxon>
        <taxon>Platysternidae</taxon>
        <taxon>Platysternon</taxon>
    </lineage>
</organism>
<sequence>MCWLRTATESPERSSSAAWLQAPSPPQKKPPGACVEKLDFTTPLPLLEQGRKTGWGCCFRATVNRHGPVNKAFITVCCLQSCCRGWRRSSAPPSPRAEHHPQPVWGGGVQAGSFPSCTLQRLGQEWEAGYSIPQVPLTVAKLARLLA</sequence>
<feature type="compositionally biased region" description="Polar residues" evidence="1">
    <location>
        <begin position="7"/>
        <end position="18"/>
    </location>
</feature>
<reference evidence="2 3" key="1">
    <citation type="submission" date="2019-04" db="EMBL/GenBank/DDBJ databases">
        <title>Draft genome of the big-headed turtle Platysternon megacephalum.</title>
        <authorList>
            <person name="Gong S."/>
        </authorList>
    </citation>
    <scope>NUCLEOTIDE SEQUENCE [LARGE SCALE GENOMIC DNA]</scope>
    <source>
        <strain evidence="2">DO16091913</strain>
        <tissue evidence="2">Muscle</tissue>
    </source>
</reference>
<comment type="caution">
    <text evidence="2">The sequence shown here is derived from an EMBL/GenBank/DDBJ whole genome shotgun (WGS) entry which is preliminary data.</text>
</comment>
<evidence type="ECO:0000313" key="3">
    <source>
        <dbReference type="Proteomes" id="UP000297703"/>
    </source>
</evidence>
<gene>
    <name evidence="2" type="ORF">DR999_PMT18377</name>
</gene>
<feature type="region of interest" description="Disordered" evidence="1">
    <location>
        <begin position="1"/>
        <end position="33"/>
    </location>
</feature>
<keyword evidence="3" id="KW-1185">Reference proteome</keyword>
<accession>A0A4D9DRL9</accession>
<evidence type="ECO:0000313" key="2">
    <source>
        <dbReference type="EMBL" id="TFJ99594.1"/>
    </source>
</evidence>
<dbReference type="AlphaFoldDB" id="A0A4D9DRL9"/>
<evidence type="ECO:0000256" key="1">
    <source>
        <dbReference type="SAM" id="MobiDB-lite"/>
    </source>
</evidence>
<reference evidence="2 3" key="2">
    <citation type="submission" date="2019-04" db="EMBL/GenBank/DDBJ databases">
        <title>The genome sequence of big-headed turtle.</title>
        <authorList>
            <person name="Gong S."/>
        </authorList>
    </citation>
    <scope>NUCLEOTIDE SEQUENCE [LARGE SCALE GENOMIC DNA]</scope>
    <source>
        <strain evidence="2">DO16091913</strain>
        <tissue evidence="2">Muscle</tissue>
    </source>
</reference>
<protein>
    <submittedName>
        <fullName evidence="2">Uncharacterized protein</fullName>
    </submittedName>
</protein>
<proteinExistence type="predicted"/>